<comment type="caution">
    <text evidence="1">The sequence shown here is derived from an EMBL/GenBank/DDBJ whole genome shotgun (WGS) entry which is preliminary data.</text>
</comment>
<gene>
    <name evidence="1" type="ORF">NA57DRAFT_80010</name>
</gene>
<keyword evidence="2" id="KW-1185">Reference proteome</keyword>
<dbReference type="EMBL" id="ML978133">
    <property type="protein sequence ID" value="KAF2094841.1"/>
    <property type="molecule type" value="Genomic_DNA"/>
</dbReference>
<organism evidence="1 2">
    <name type="scientific">Rhizodiscina lignyota</name>
    <dbReference type="NCBI Taxonomy" id="1504668"/>
    <lineage>
        <taxon>Eukaryota</taxon>
        <taxon>Fungi</taxon>
        <taxon>Dikarya</taxon>
        <taxon>Ascomycota</taxon>
        <taxon>Pezizomycotina</taxon>
        <taxon>Dothideomycetes</taxon>
        <taxon>Pleosporomycetidae</taxon>
        <taxon>Aulographales</taxon>
        <taxon>Rhizodiscinaceae</taxon>
        <taxon>Rhizodiscina</taxon>
    </lineage>
</organism>
<evidence type="ECO:0000313" key="2">
    <source>
        <dbReference type="Proteomes" id="UP000799772"/>
    </source>
</evidence>
<dbReference type="OrthoDB" id="4252443at2759"/>
<dbReference type="Proteomes" id="UP000799772">
    <property type="component" value="Unassembled WGS sequence"/>
</dbReference>
<name>A0A9P4M1P2_9PEZI</name>
<protein>
    <submittedName>
        <fullName evidence="1">Uncharacterized protein</fullName>
    </submittedName>
</protein>
<accession>A0A9P4M1P2</accession>
<sequence length="331" mass="37578">MSSTWMTASGLNPALTSSSYIPPDYVLGNLWKTFESFINVRNVDIAWFRDCRETTASIPSFFRSATSLTVGGQASKKFATKVLGTVEPQNLTHLCFSNLQQFAEPLPAPSDHPSLQQLVEYCANIRHHTAPGPMRGHFQDLIGKLTSLRSLRIDTFAPSSSPPTNEITTCYRDWAALIRSVSGTLTNLTVEQGHWHWIYRNPSNAHNGVHQRERPTDRLFVDHIAPAILESQWPELRELEIRGLGRCSMQMVHRVRPEELQLSADEGYEILRERGNTWIGNRIFHYNGTRAAIRRHLEPDAVVIIEEESKNFEYCENTGIPEFYVDTQGLV</sequence>
<proteinExistence type="predicted"/>
<evidence type="ECO:0000313" key="1">
    <source>
        <dbReference type="EMBL" id="KAF2094841.1"/>
    </source>
</evidence>
<reference evidence="1" key="1">
    <citation type="journal article" date="2020" name="Stud. Mycol.">
        <title>101 Dothideomycetes genomes: a test case for predicting lifestyles and emergence of pathogens.</title>
        <authorList>
            <person name="Haridas S."/>
            <person name="Albert R."/>
            <person name="Binder M."/>
            <person name="Bloem J."/>
            <person name="Labutti K."/>
            <person name="Salamov A."/>
            <person name="Andreopoulos B."/>
            <person name="Baker S."/>
            <person name="Barry K."/>
            <person name="Bills G."/>
            <person name="Bluhm B."/>
            <person name="Cannon C."/>
            <person name="Castanera R."/>
            <person name="Culley D."/>
            <person name="Daum C."/>
            <person name="Ezra D."/>
            <person name="Gonzalez J."/>
            <person name="Henrissat B."/>
            <person name="Kuo A."/>
            <person name="Liang C."/>
            <person name="Lipzen A."/>
            <person name="Lutzoni F."/>
            <person name="Magnuson J."/>
            <person name="Mondo S."/>
            <person name="Nolan M."/>
            <person name="Ohm R."/>
            <person name="Pangilinan J."/>
            <person name="Park H.-J."/>
            <person name="Ramirez L."/>
            <person name="Alfaro M."/>
            <person name="Sun H."/>
            <person name="Tritt A."/>
            <person name="Yoshinaga Y."/>
            <person name="Zwiers L.-H."/>
            <person name="Turgeon B."/>
            <person name="Goodwin S."/>
            <person name="Spatafora J."/>
            <person name="Crous P."/>
            <person name="Grigoriev I."/>
        </authorList>
    </citation>
    <scope>NUCLEOTIDE SEQUENCE</scope>
    <source>
        <strain evidence="1">CBS 133067</strain>
    </source>
</reference>
<dbReference type="AlphaFoldDB" id="A0A9P4M1P2"/>